<organism evidence="2 3">
    <name type="scientific">Mycetocola reblochoni REB411</name>
    <dbReference type="NCBI Taxonomy" id="1255698"/>
    <lineage>
        <taxon>Bacteria</taxon>
        <taxon>Bacillati</taxon>
        <taxon>Actinomycetota</taxon>
        <taxon>Actinomycetes</taxon>
        <taxon>Micrococcales</taxon>
        <taxon>Microbacteriaceae</taxon>
        <taxon>Mycetocola</taxon>
    </lineage>
</organism>
<feature type="transmembrane region" description="Helical" evidence="1">
    <location>
        <begin position="12"/>
        <end position="32"/>
    </location>
</feature>
<feature type="transmembrane region" description="Helical" evidence="1">
    <location>
        <begin position="145"/>
        <end position="163"/>
    </location>
</feature>
<accession>A0A1R4IMR3</accession>
<keyword evidence="3" id="KW-1185">Reference proteome</keyword>
<dbReference type="SUPFAM" id="SSF53474">
    <property type="entry name" value="alpha/beta-Hydrolases"/>
    <property type="match status" value="1"/>
</dbReference>
<reference evidence="3" key="1">
    <citation type="submission" date="2017-02" db="EMBL/GenBank/DDBJ databases">
        <authorList>
            <person name="Dridi B."/>
        </authorList>
    </citation>
    <scope>NUCLEOTIDE SEQUENCE [LARGE SCALE GENOMIC DNA]</scope>
    <source>
        <strain evidence="3">EB411</strain>
    </source>
</reference>
<dbReference type="OrthoDB" id="9798122at2"/>
<feature type="transmembrane region" description="Helical" evidence="1">
    <location>
        <begin position="90"/>
        <end position="108"/>
    </location>
</feature>
<dbReference type="Gene3D" id="3.40.50.1820">
    <property type="entry name" value="alpha/beta hydrolase"/>
    <property type="match status" value="1"/>
</dbReference>
<keyword evidence="1" id="KW-0812">Transmembrane</keyword>
<proteinExistence type="predicted"/>
<dbReference type="EMBL" id="FUKR01000017">
    <property type="protein sequence ID" value="SJN21137.1"/>
    <property type="molecule type" value="Genomic_DNA"/>
</dbReference>
<keyword evidence="1" id="KW-1133">Transmembrane helix</keyword>
<feature type="transmembrane region" description="Helical" evidence="1">
    <location>
        <begin position="120"/>
        <end position="139"/>
    </location>
</feature>
<dbReference type="Pfam" id="PF03583">
    <property type="entry name" value="LIP"/>
    <property type="match status" value="1"/>
</dbReference>
<evidence type="ECO:0000313" key="2">
    <source>
        <dbReference type="EMBL" id="SJN21137.1"/>
    </source>
</evidence>
<dbReference type="Proteomes" id="UP000196778">
    <property type="component" value="Unassembled WGS sequence"/>
</dbReference>
<dbReference type="InterPro" id="IPR005152">
    <property type="entry name" value="Lipase_secreted"/>
</dbReference>
<evidence type="ECO:0000313" key="3">
    <source>
        <dbReference type="Proteomes" id="UP000196778"/>
    </source>
</evidence>
<feature type="transmembrane region" description="Helical" evidence="1">
    <location>
        <begin position="65"/>
        <end position="84"/>
    </location>
</feature>
<evidence type="ECO:0000256" key="1">
    <source>
        <dbReference type="SAM" id="Phobius"/>
    </source>
</evidence>
<dbReference type="AlphaFoldDB" id="A0A1R4IMR3"/>
<dbReference type="InterPro" id="IPR029058">
    <property type="entry name" value="AB_hydrolase_fold"/>
</dbReference>
<gene>
    <name evidence="2" type="ORF">FM119_02605</name>
</gene>
<dbReference type="Gene3D" id="1.10.260.130">
    <property type="match status" value="1"/>
</dbReference>
<keyword evidence="1" id="KW-0472">Membrane</keyword>
<protein>
    <recommendedName>
        <fullName evidence="4">Lysophospholipase</fullName>
    </recommendedName>
</protein>
<dbReference type="GO" id="GO:0004806">
    <property type="term" value="F:triacylglycerol lipase activity"/>
    <property type="evidence" value="ECO:0007669"/>
    <property type="project" value="InterPro"/>
</dbReference>
<dbReference type="GO" id="GO:0016042">
    <property type="term" value="P:lipid catabolic process"/>
    <property type="evidence" value="ECO:0007669"/>
    <property type="project" value="InterPro"/>
</dbReference>
<sequence length="583" mass="59323">MISPPPPRGTTARVCTALIGVALVTTGVLLVVRPLTSVIVLLVLLAVGLIGIAVRVVAGRPRRPVRIVAALVLVVLAVGIVAGLPRAAVALPVALALALVANAVRLLVAAVRRRGRTRWTGALWAAAGLIAAVLCGVWPDVATIAAGAATAIGIAVAGVRTVWTAIRGATPDGAPRRPHRRGRAALGIIAASVALLVSGGAAAGSLALTADTARVDDFYHWDEPIPDEPGAVLRTAPYDGEVPSGAVADRILYVTTRSDGSVALASAVVAYPSAAAVAPRPVLAWQHGTTGVARSCGPSVGTDALTEEAVPGIGRAIARGWAVVATDYPGQGTAGRYPYLVGEGEGRATLDAVRAVNRIDAVGASTRTWLWGHSQGGHASLWAGQIAEEYAPELTVAGVAALSAAADPLTLAQRVTGGGGSALSAVVTSLVLVPYAAEYPDVTLDATVHPAGHGIVRAFASRCVIETPTLVSVLVGTALRLDAPLYRLDLDTGPTHDRLAQNVADGIVPAPLFLGQGIDDEVVPIATQRALAASLCAEDRAVEAHEYPGRSHMGVIEPGSPLLDDLDAWVDAVESGAEPDTCS</sequence>
<dbReference type="PANTHER" id="PTHR34853">
    <property type="match status" value="1"/>
</dbReference>
<dbReference type="RefSeq" id="WP_087136143.1">
    <property type="nucleotide sequence ID" value="NZ_FUKR01000017.1"/>
</dbReference>
<dbReference type="PANTHER" id="PTHR34853:SF1">
    <property type="entry name" value="LIPASE 5"/>
    <property type="match status" value="1"/>
</dbReference>
<name>A0A1R4IMR3_9MICO</name>
<feature type="transmembrane region" description="Helical" evidence="1">
    <location>
        <begin position="38"/>
        <end position="58"/>
    </location>
</feature>
<evidence type="ECO:0008006" key="4">
    <source>
        <dbReference type="Google" id="ProtNLM"/>
    </source>
</evidence>
<feature type="transmembrane region" description="Helical" evidence="1">
    <location>
        <begin position="184"/>
        <end position="208"/>
    </location>
</feature>